<accession>A0A8J7JY82</accession>
<proteinExistence type="predicted"/>
<sequence>MSDNRVPTLVVIDPSIKDFHILEERISQDIMPQAEVIILRPDKQEIDQITYAVQKNFPLGDIHIISQGSPGCLYLGNSSLSVHNFNYYAYQLKKWSVKNIFLYGSNLGAEEIGKKFILRLYKTTGAKISTLASTQGTNTKVGVGIWTTNEYTSIQPELAVLKYR</sequence>
<dbReference type="InterPro" id="IPR025592">
    <property type="entry name" value="DUF4347"/>
</dbReference>
<name>A0A8J7JY82_9CYAN</name>
<dbReference type="Proteomes" id="UP000620559">
    <property type="component" value="Unassembled WGS sequence"/>
</dbReference>
<dbReference type="Pfam" id="PF14252">
    <property type="entry name" value="DUF4347"/>
    <property type="match status" value="1"/>
</dbReference>
<comment type="caution">
    <text evidence="2">The sequence shown here is derived from an EMBL/GenBank/DDBJ whole genome shotgun (WGS) entry which is preliminary data.</text>
</comment>
<dbReference type="EMBL" id="JADEWL010000002">
    <property type="protein sequence ID" value="MBE9211297.1"/>
    <property type="molecule type" value="Genomic_DNA"/>
</dbReference>
<keyword evidence="3" id="KW-1185">Reference proteome</keyword>
<gene>
    <name evidence="2" type="ORF">IQ247_00935</name>
</gene>
<reference evidence="2" key="1">
    <citation type="submission" date="2020-10" db="EMBL/GenBank/DDBJ databases">
        <authorList>
            <person name="Castelo-Branco R."/>
            <person name="Eusebio N."/>
            <person name="Adriana R."/>
            <person name="Vieira A."/>
            <person name="Brugerolle De Fraissinette N."/>
            <person name="Rezende De Castro R."/>
            <person name="Schneider M.P."/>
            <person name="Vasconcelos V."/>
            <person name="Leao P.N."/>
        </authorList>
    </citation>
    <scope>NUCLEOTIDE SEQUENCE</scope>
    <source>
        <strain evidence="2">LEGE 06105</strain>
    </source>
</reference>
<organism evidence="2 3">
    <name type="scientific">Plectonema cf. radiosum LEGE 06105</name>
    <dbReference type="NCBI Taxonomy" id="945769"/>
    <lineage>
        <taxon>Bacteria</taxon>
        <taxon>Bacillati</taxon>
        <taxon>Cyanobacteriota</taxon>
        <taxon>Cyanophyceae</taxon>
        <taxon>Oscillatoriophycideae</taxon>
        <taxon>Oscillatoriales</taxon>
        <taxon>Microcoleaceae</taxon>
        <taxon>Plectonema</taxon>
    </lineage>
</organism>
<feature type="domain" description="DUF4347" evidence="1">
    <location>
        <begin position="9"/>
        <end position="147"/>
    </location>
</feature>
<dbReference type="AlphaFoldDB" id="A0A8J7JY82"/>
<dbReference type="RefSeq" id="WP_193915954.1">
    <property type="nucleotide sequence ID" value="NZ_JADEWL010000002.1"/>
</dbReference>
<evidence type="ECO:0000313" key="3">
    <source>
        <dbReference type="Proteomes" id="UP000620559"/>
    </source>
</evidence>
<protein>
    <submittedName>
        <fullName evidence="2">DUF4347 domain-containing protein</fullName>
    </submittedName>
</protein>
<evidence type="ECO:0000259" key="1">
    <source>
        <dbReference type="Pfam" id="PF14252"/>
    </source>
</evidence>
<evidence type="ECO:0000313" key="2">
    <source>
        <dbReference type="EMBL" id="MBE9211297.1"/>
    </source>
</evidence>